<evidence type="ECO:0000313" key="1">
    <source>
        <dbReference type="EMBL" id="GKV12980.1"/>
    </source>
</evidence>
<evidence type="ECO:0008006" key="3">
    <source>
        <dbReference type="Google" id="ProtNLM"/>
    </source>
</evidence>
<dbReference type="EMBL" id="BPVZ01000037">
    <property type="protein sequence ID" value="GKV12980.1"/>
    <property type="molecule type" value="Genomic_DNA"/>
</dbReference>
<comment type="caution">
    <text evidence="1">The sequence shown here is derived from an EMBL/GenBank/DDBJ whole genome shotgun (WGS) entry which is preliminary data.</text>
</comment>
<sequence>MQKDIVSEQSKAYGVLVQQLEVATSLSIQITPTLWTVILNLSYNWGTITMFRLKVNMFRNAWLVKPTSSKDGSSQQSKPKH</sequence>
<reference evidence="1 2" key="1">
    <citation type="journal article" date="2021" name="Commun. Biol.">
        <title>The genome of Shorea leprosula (Dipterocarpaceae) highlights the ecological relevance of drought in aseasonal tropical rainforests.</title>
        <authorList>
            <person name="Ng K.K.S."/>
            <person name="Kobayashi M.J."/>
            <person name="Fawcett J.A."/>
            <person name="Hatakeyama M."/>
            <person name="Paape T."/>
            <person name="Ng C.H."/>
            <person name="Ang C.C."/>
            <person name="Tnah L.H."/>
            <person name="Lee C.T."/>
            <person name="Nishiyama T."/>
            <person name="Sese J."/>
            <person name="O'Brien M.J."/>
            <person name="Copetti D."/>
            <person name="Mohd Noor M.I."/>
            <person name="Ong R.C."/>
            <person name="Putra M."/>
            <person name="Sireger I.Z."/>
            <person name="Indrioko S."/>
            <person name="Kosugi Y."/>
            <person name="Izuno A."/>
            <person name="Isagi Y."/>
            <person name="Lee S.L."/>
            <person name="Shimizu K.K."/>
        </authorList>
    </citation>
    <scope>NUCLEOTIDE SEQUENCE [LARGE SCALE GENOMIC DNA]</scope>
    <source>
        <strain evidence="1">214</strain>
    </source>
</reference>
<evidence type="ECO:0000313" key="2">
    <source>
        <dbReference type="Proteomes" id="UP001054252"/>
    </source>
</evidence>
<name>A0AAV5JLN6_9ROSI</name>
<dbReference type="AlphaFoldDB" id="A0AAV5JLN6"/>
<dbReference type="Proteomes" id="UP001054252">
    <property type="component" value="Unassembled WGS sequence"/>
</dbReference>
<gene>
    <name evidence="1" type="ORF">SLEP1_g24062</name>
</gene>
<proteinExistence type="predicted"/>
<keyword evidence="2" id="KW-1185">Reference proteome</keyword>
<organism evidence="1 2">
    <name type="scientific">Rubroshorea leprosula</name>
    <dbReference type="NCBI Taxonomy" id="152421"/>
    <lineage>
        <taxon>Eukaryota</taxon>
        <taxon>Viridiplantae</taxon>
        <taxon>Streptophyta</taxon>
        <taxon>Embryophyta</taxon>
        <taxon>Tracheophyta</taxon>
        <taxon>Spermatophyta</taxon>
        <taxon>Magnoliopsida</taxon>
        <taxon>eudicotyledons</taxon>
        <taxon>Gunneridae</taxon>
        <taxon>Pentapetalae</taxon>
        <taxon>rosids</taxon>
        <taxon>malvids</taxon>
        <taxon>Malvales</taxon>
        <taxon>Dipterocarpaceae</taxon>
        <taxon>Rubroshorea</taxon>
    </lineage>
</organism>
<accession>A0AAV5JLN6</accession>
<protein>
    <recommendedName>
        <fullName evidence="3">ATP synthase F0 subunit 8</fullName>
    </recommendedName>
</protein>